<evidence type="ECO:0000313" key="2">
    <source>
        <dbReference type="Proteomes" id="UP000823736"/>
    </source>
</evidence>
<dbReference type="OrthoDB" id="26676at2157"/>
<reference evidence="1" key="1">
    <citation type="submission" date="2021-03" db="EMBL/GenBank/DDBJ databases">
        <title>Genomic Encyclopedia of Type Strains, Phase IV (KMG-IV): sequencing the most valuable type-strain genomes for metagenomic binning, comparative biology and taxonomic classification.</title>
        <authorList>
            <person name="Goeker M."/>
        </authorList>
    </citation>
    <scope>NUCLEOTIDE SEQUENCE</scope>
    <source>
        <strain evidence="1">DSM 26232</strain>
    </source>
</reference>
<dbReference type="AlphaFoldDB" id="A0A8T4H0P2"/>
<accession>A0A8T4H0P2</accession>
<dbReference type="Proteomes" id="UP000823736">
    <property type="component" value="Unassembled WGS sequence"/>
</dbReference>
<proteinExistence type="predicted"/>
<dbReference type="RefSeq" id="WP_209492287.1">
    <property type="nucleotide sequence ID" value="NZ_JAGGLC010000005.1"/>
</dbReference>
<keyword evidence="1" id="KW-0378">Hydrolase</keyword>
<keyword evidence="2" id="KW-1185">Reference proteome</keyword>
<sequence>MSDTVAASDLGRAAYCPRQLYYARKREDHEPPAEVLERRNLAFRYPELRTASDAALRELPLAVSPPEYRENLDSLADDPLWDRLVDPAERNALLHGKDCRGVAHKLLGGEEQEAPIPVLVSGGVPPPQGVWGPQSVRAVALAKALAWEHEREVPRALVEYPAVGVVRPVRLTTRKKARYRELLRTVRNLDGPPPRISDDAKCDTCDYRGECGVKTRSLRSLLGL</sequence>
<dbReference type="EC" id="3.1.12.1" evidence="1"/>
<evidence type="ECO:0000313" key="1">
    <source>
        <dbReference type="EMBL" id="MBP1987933.1"/>
    </source>
</evidence>
<gene>
    <name evidence="1" type="ORF">J2753_002443</name>
</gene>
<dbReference type="EMBL" id="JAGGLC010000005">
    <property type="protein sequence ID" value="MBP1987933.1"/>
    <property type="molecule type" value="Genomic_DNA"/>
</dbReference>
<keyword evidence="1" id="KW-0269">Exonuclease</keyword>
<keyword evidence="1" id="KW-0540">Nuclease</keyword>
<protein>
    <submittedName>
        <fullName evidence="1">CRISPR-associated exonuclease Cas4</fullName>
        <ecNumber evidence="1">3.1.12.1</ecNumber>
    </submittedName>
</protein>
<organism evidence="1 2">
    <name type="scientific">Halolamina salifodinae</name>
    <dbReference type="NCBI Taxonomy" id="1202767"/>
    <lineage>
        <taxon>Archaea</taxon>
        <taxon>Methanobacteriati</taxon>
        <taxon>Methanobacteriota</taxon>
        <taxon>Stenosarchaea group</taxon>
        <taxon>Halobacteria</taxon>
        <taxon>Halobacteriales</taxon>
        <taxon>Haloferacaceae</taxon>
    </lineage>
</organism>
<comment type="caution">
    <text evidence="1">The sequence shown here is derived from an EMBL/GenBank/DDBJ whole genome shotgun (WGS) entry which is preliminary data.</text>
</comment>
<dbReference type="GO" id="GO:0004527">
    <property type="term" value="F:exonuclease activity"/>
    <property type="evidence" value="ECO:0007669"/>
    <property type="project" value="UniProtKB-KW"/>
</dbReference>
<name>A0A8T4H0P2_9EURY</name>